<dbReference type="Pfam" id="PF08240">
    <property type="entry name" value="ADH_N"/>
    <property type="match status" value="1"/>
</dbReference>
<dbReference type="InterPro" id="IPR051603">
    <property type="entry name" value="Zinc-ADH_QOR/CCCR"/>
</dbReference>
<evidence type="ECO:0000313" key="3">
    <source>
        <dbReference type="EMBL" id="WUP47656.1"/>
    </source>
</evidence>
<evidence type="ECO:0000256" key="1">
    <source>
        <dbReference type="ARBA" id="ARBA00022857"/>
    </source>
</evidence>
<dbReference type="Proteomes" id="UP001432190">
    <property type="component" value="Chromosome"/>
</dbReference>
<dbReference type="EMBL" id="CP108084">
    <property type="protein sequence ID" value="WUP47656.1"/>
    <property type="molecule type" value="Genomic_DNA"/>
</dbReference>
<dbReference type="SUPFAM" id="SSF50129">
    <property type="entry name" value="GroES-like"/>
    <property type="match status" value="1"/>
</dbReference>
<protein>
    <submittedName>
        <fullName evidence="3">NADPH:quinone reductase</fullName>
    </submittedName>
</protein>
<feature type="domain" description="Enoyl reductase (ER)" evidence="2">
    <location>
        <begin position="10"/>
        <end position="321"/>
    </location>
</feature>
<keyword evidence="4" id="KW-1185">Reference proteome</keyword>
<dbReference type="SMART" id="SM00829">
    <property type="entry name" value="PKS_ER"/>
    <property type="match status" value="1"/>
</dbReference>
<name>A0ABZ1S0A4_9ACTN</name>
<dbReference type="Gene3D" id="3.40.50.720">
    <property type="entry name" value="NAD(P)-binding Rossmann-like Domain"/>
    <property type="match status" value="1"/>
</dbReference>
<dbReference type="InterPro" id="IPR011032">
    <property type="entry name" value="GroES-like_sf"/>
</dbReference>
<dbReference type="RefSeq" id="WP_328850452.1">
    <property type="nucleotide sequence ID" value="NZ_CP108084.1"/>
</dbReference>
<dbReference type="CDD" id="cd08253">
    <property type="entry name" value="zeta_crystallin"/>
    <property type="match status" value="1"/>
</dbReference>
<organism evidence="3 4">
    <name type="scientific">Micromonospora globbae</name>
    <dbReference type="NCBI Taxonomy" id="1894969"/>
    <lineage>
        <taxon>Bacteria</taxon>
        <taxon>Bacillati</taxon>
        <taxon>Actinomycetota</taxon>
        <taxon>Actinomycetes</taxon>
        <taxon>Micromonosporales</taxon>
        <taxon>Micromonosporaceae</taxon>
        <taxon>Micromonospora</taxon>
    </lineage>
</organism>
<gene>
    <name evidence="3" type="ORF">OG994_18685</name>
</gene>
<dbReference type="Gene3D" id="3.90.180.10">
    <property type="entry name" value="Medium-chain alcohol dehydrogenases, catalytic domain"/>
    <property type="match status" value="1"/>
</dbReference>
<dbReference type="PANTHER" id="PTHR44154:SF1">
    <property type="entry name" value="QUINONE OXIDOREDUCTASE"/>
    <property type="match status" value="1"/>
</dbReference>
<evidence type="ECO:0000259" key="2">
    <source>
        <dbReference type="SMART" id="SM00829"/>
    </source>
</evidence>
<accession>A0ABZ1S0A4</accession>
<evidence type="ECO:0000313" key="4">
    <source>
        <dbReference type="Proteomes" id="UP001432190"/>
    </source>
</evidence>
<dbReference type="InterPro" id="IPR013149">
    <property type="entry name" value="ADH-like_C"/>
</dbReference>
<keyword evidence="1" id="KW-0521">NADP</keyword>
<dbReference type="SUPFAM" id="SSF51735">
    <property type="entry name" value="NAD(P)-binding Rossmann-fold domains"/>
    <property type="match status" value="1"/>
</dbReference>
<reference evidence="3" key="1">
    <citation type="submission" date="2022-10" db="EMBL/GenBank/DDBJ databases">
        <title>The complete genomes of actinobacterial strains from the NBC collection.</title>
        <authorList>
            <person name="Joergensen T.S."/>
            <person name="Alvarez Arevalo M."/>
            <person name="Sterndorff E.B."/>
            <person name="Faurdal D."/>
            <person name="Vuksanovic O."/>
            <person name="Mourched A.-S."/>
            <person name="Charusanti P."/>
            <person name="Shaw S."/>
            <person name="Blin K."/>
            <person name="Weber T."/>
        </authorList>
    </citation>
    <scope>NUCLEOTIDE SEQUENCE</scope>
    <source>
        <strain evidence="3">NBC_00256</strain>
    </source>
</reference>
<dbReference type="InterPro" id="IPR020843">
    <property type="entry name" value="ER"/>
</dbReference>
<dbReference type="InterPro" id="IPR013154">
    <property type="entry name" value="ADH-like_N"/>
</dbReference>
<proteinExistence type="predicted"/>
<dbReference type="InterPro" id="IPR036291">
    <property type="entry name" value="NAD(P)-bd_dom_sf"/>
</dbReference>
<dbReference type="PANTHER" id="PTHR44154">
    <property type="entry name" value="QUINONE OXIDOREDUCTASE"/>
    <property type="match status" value="1"/>
</dbReference>
<sequence length="336" mass="34746">MRAAYIERPGPAADIRYGDLPAPRPGPTDVLVDMIATTVNPVDTFVRSGAYRTPLPLPFVVGRDVVGRVAEVGPGAAGFHAGDLVWCNSLGYDGRQGAAAEQAVVPVDRLYRLPAGVDPSTAVTVLHPTATAYLALFVHGRLRPGETVVVAGGAGNVGAALVTLAATAGARVVATASAADAGYCRGNGAAEVLDYRAPDLVDRLRAACPGGADVYIDTAGRNDLGPAIDLLALRGRIVLLAGASSRPVLPVGALYQNDRSVIGFVISHATVAELAEAAGMVNRLLAAGRVAPREIVPLPLSAVGEAHRMLEQGELRGRRVVIRPWDPSRSARPATC</sequence>
<dbReference type="Pfam" id="PF00107">
    <property type="entry name" value="ADH_zinc_N"/>
    <property type="match status" value="1"/>
</dbReference>